<dbReference type="GO" id="GO:0015074">
    <property type="term" value="P:DNA integration"/>
    <property type="evidence" value="ECO:0007669"/>
    <property type="project" value="UniProtKB-KW"/>
</dbReference>
<sequence>MASIQKRNNKYAVVYSYTNREGSKRQKWESFDSYAKARSRKAEIENQMDKNIFVPPSSQTVNEFLDLYVDLYGVKKWSLSTYERNAKIADSYIRPILGNMALQDVTPLVIEKYYRDLLNTDSVGNKIFKTKKKVSTGTIKQIHKYLKCAFGVALKWDLIAKNPLLSVEPPKHVYKKREIWTSEMIVQALRECEEPKLAIAIHLSFACSLRLGELLGLRWKDVHISDEDIMKDDAHIYVNCELAKVSLKALKALNEKDVIFTFPQNIPNKVYKTTTVLKKPKTESSIRKIWLPKTLAFILREWKEEQEKYKEFFGDEYNDYDLVICFEDGRYCSHNVIRNALKSVTEVAGLPPIVFHSFRHSSTTYKLKLNHGDIKATQGDTGHSQADMVTEVYSHILDEDRKVNAQKFEESFYQNSGEGIDHNNVNQELDINNLINSLKADPELMAQLIEALK</sequence>
<dbReference type="Pfam" id="PF14659">
    <property type="entry name" value="Phage_int_SAM_3"/>
    <property type="match status" value="1"/>
</dbReference>
<evidence type="ECO:0000313" key="8">
    <source>
        <dbReference type="EMBL" id="GFI42324.1"/>
    </source>
</evidence>
<dbReference type="PROSITE" id="PS51900">
    <property type="entry name" value="CB"/>
    <property type="match status" value="1"/>
</dbReference>
<dbReference type="Gene3D" id="1.10.443.10">
    <property type="entry name" value="Intergrase catalytic core"/>
    <property type="match status" value="1"/>
</dbReference>
<dbReference type="RefSeq" id="WP_172473387.1">
    <property type="nucleotide sequence ID" value="NZ_BLMI01000297.1"/>
</dbReference>
<dbReference type="InterPro" id="IPR011010">
    <property type="entry name" value="DNA_brk_join_enz"/>
</dbReference>
<dbReference type="InterPro" id="IPR002104">
    <property type="entry name" value="Integrase_catalytic"/>
</dbReference>
<evidence type="ECO:0000256" key="2">
    <source>
        <dbReference type="ARBA" id="ARBA00022908"/>
    </source>
</evidence>
<protein>
    <submittedName>
        <fullName evidence="8">Tyrosine recombinase XerC</fullName>
    </submittedName>
</protein>
<feature type="domain" description="Tyr recombinase" evidence="6">
    <location>
        <begin position="175"/>
        <end position="407"/>
    </location>
</feature>
<dbReference type="InterPro" id="IPR013762">
    <property type="entry name" value="Integrase-like_cat_sf"/>
</dbReference>
<dbReference type="PANTHER" id="PTHR30349:SF64">
    <property type="entry name" value="PROPHAGE INTEGRASE INTD-RELATED"/>
    <property type="match status" value="1"/>
</dbReference>
<dbReference type="SUPFAM" id="SSF56349">
    <property type="entry name" value="DNA breaking-rejoining enzymes"/>
    <property type="match status" value="1"/>
</dbReference>
<comment type="similarity">
    <text evidence="1">Belongs to the 'phage' integrase family.</text>
</comment>
<dbReference type="Pfam" id="PF00589">
    <property type="entry name" value="Phage_integrase"/>
    <property type="match status" value="1"/>
</dbReference>
<evidence type="ECO:0000256" key="5">
    <source>
        <dbReference type="PROSITE-ProRule" id="PRU01248"/>
    </source>
</evidence>
<proteinExistence type="inferred from homology"/>
<dbReference type="AlphaFoldDB" id="A0A829ZHF3"/>
<name>A0A829ZHF3_9FIRM</name>
<evidence type="ECO:0000256" key="3">
    <source>
        <dbReference type="ARBA" id="ARBA00023125"/>
    </source>
</evidence>
<feature type="domain" description="Core-binding (CB)" evidence="7">
    <location>
        <begin position="59"/>
        <end position="154"/>
    </location>
</feature>
<accession>A0A829ZHF3</accession>
<dbReference type="GO" id="GO:0003677">
    <property type="term" value="F:DNA binding"/>
    <property type="evidence" value="ECO:0007669"/>
    <property type="project" value="UniProtKB-UniRule"/>
</dbReference>
<dbReference type="InterPro" id="IPR010998">
    <property type="entry name" value="Integrase_recombinase_N"/>
</dbReference>
<dbReference type="PANTHER" id="PTHR30349">
    <property type="entry name" value="PHAGE INTEGRASE-RELATED"/>
    <property type="match status" value="1"/>
</dbReference>
<dbReference type="InterPro" id="IPR044068">
    <property type="entry name" value="CB"/>
</dbReference>
<comment type="caution">
    <text evidence="8">The sequence shown here is derived from an EMBL/GenBank/DDBJ whole genome shotgun (WGS) entry which is preliminary data.</text>
</comment>
<evidence type="ECO:0000256" key="1">
    <source>
        <dbReference type="ARBA" id="ARBA00008857"/>
    </source>
</evidence>
<keyword evidence="3 5" id="KW-0238">DNA-binding</keyword>
<organism evidence="8 9">
    <name type="scientific">Thomasclavelia cocleata</name>
    <dbReference type="NCBI Taxonomy" id="69824"/>
    <lineage>
        <taxon>Bacteria</taxon>
        <taxon>Bacillati</taxon>
        <taxon>Bacillota</taxon>
        <taxon>Erysipelotrichia</taxon>
        <taxon>Erysipelotrichales</taxon>
        <taxon>Coprobacillaceae</taxon>
        <taxon>Thomasclavelia</taxon>
    </lineage>
</organism>
<dbReference type="EMBL" id="BLMI01000297">
    <property type="protein sequence ID" value="GFI42324.1"/>
    <property type="molecule type" value="Genomic_DNA"/>
</dbReference>
<dbReference type="InterPro" id="IPR004107">
    <property type="entry name" value="Integrase_SAM-like_N"/>
</dbReference>
<keyword evidence="2" id="KW-0229">DNA integration</keyword>
<dbReference type="GO" id="GO:0006310">
    <property type="term" value="P:DNA recombination"/>
    <property type="evidence" value="ECO:0007669"/>
    <property type="project" value="UniProtKB-KW"/>
</dbReference>
<dbReference type="Gene3D" id="1.10.150.130">
    <property type="match status" value="1"/>
</dbReference>
<dbReference type="PROSITE" id="PS51898">
    <property type="entry name" value="TYR_RECOMBINASE"/>
    <property type="match status" value="1"/>
</dbReference>
<evidence type="ECO:0000259" key="6">
    <source>
        <dbReference type="PROSITE" id="PS51898"/>
    </source>
</evidence>
<dbReference type="Proteomes" id="UP000490821">
    <property type="component" value="Unassembled WGS sequence"/>
</dbReference>
<dbReference type="InterPro" id="IPR050090">
    <property type="entry name" value="Tyrosine_recombinase_XerCD"/>
</dbReference>
<evidence type="ECO:0000256" key="4">
    <source>
        <dbReference type="ARBA" id="ARBA00023172"/>
    </source>
</evidence>
<keyword evidence="4" id="KW-0233">DNA recombination</keyword>
<evidence type="ECO:0000313" key="9">
    <source>
        <dbReference type="Proteomes" id="UP000490821"/>
    </source>
</evidence>
<evidence type="ECO:0000259" key="7">
    <source>
        <dbReference type="PROSITE" id="PS51900"/>
    </source>
</evidence>
<reference evidence="8 9" key="1">
    <citation type="journal article" date="2020" name="Microbiome">
        <title>Single-cell genomics of uncultured bacteria reveals dietary fiber responders in the mouse gut microbiota.</title>
        <authorList>
            <person name="Chijiiwa R."/>
            <person name="Hosokawa M."/>
            <person name="Kogawa M."/>
            <person name="Nishikawa Y."/>
            <person name="Ide K."/>
            <person name="Sakanashi C."/>
            <person name="Takahashi K."/>
            <person name="Takeyama H."/>
        </authorList>
    </citation>
    <scope>NUCLEOTIDE SEQUENCE [LARGE SCALE GENOMIC DNA]</scope>
    <source>
        <strain evidence="8">IMSAGC_017</strain>
    </source>
</reference>
<gene>
    <name evidence="8" type="primary">xerC_5</name>
    <name evidence="8" type="ORF">IMSAGC017_02372</name>
</gene>